<keyword evidence="2" id="KW-1185">Reference proteome</keyword>
<organism evidence="1 2">
    <name type="scientific">Haloarcula saliterrae</name>
    <dbReference type="NCBI Taxonomy" id="2950534"/>
    <lineage>
        <taxon>Archaea</taxon>
        <taxon>Methanobacteriati</taxon>
        <taxon>Methanobacteriota</taxon>
        <taxon>Stenosarchaea group</taxon>
        <taxon>Halobacteria</taxon>
        <taxon>Halobacteriales</taxon>
        <taxon>Haloarculaceae</taxon>
        <taxon>Haloarcula</taxon>
    </lineage>
</organism>
<dbReference type="EMBL" id="JAMQON010000004">
    <property type="protein sequence ID" value="MDS0260589.1"/>
    <property type="molecule type" value="Genomic_DNA"/>
</dbReference>
<gene>
    <name evidence="1" type="ORF">NDI56_14375</name>
</gene>
<dbReference type="Proteomes" id="UP001259659">
    <property type="component" value="Unassembled WGS sequence"/>
</dbReference>
<reference evidence="1 2" key="1">
    <citation type="submission" date="2022-06" db="EMBL/GenBank/DDBJ databases">
        <title>Haloarcula sp. a new haloarchaeum isolate from saline soil.</title>
        <authorList>
            <person name="Strakova D."/>
            <person name="Galisteo C."/>
            <person name="Sanchez-Porro C."/>
            <person name="Ventosa A."/>
        </authorList>
    </citation>
    <scope>NUCLEOTIDE SEQUENCE [LARGE SCALE GENOMIC DNA]</scope>
    <source>
        <strain evidence="1 2">S1CR25-12</strain>
    </source>
</reference>
<dbReference type="RefSeq" id="WP_310920317.1">
    <property type="nucleotide sequence ID" value="NZ_JAMQON010000004.1"/>
</dbReference>
<sequence length="185" mass="20383">MIGNDAFCPESGAPLTEAQHYDADGQAWRAVRSDDTHDGAAEGLLTNGAVQSTRTALLSHFRRCHQRSHEPDEALYGTVSLALWRLKRAAEGAQAWDVHVWYALQHRLARNGHDVAWMGSYATLRCPDCHGTLAYRAVGDGVVAQCGTRCTDRRDDRLTAIRETVATLYAGAFEDGPDRASLLRF</sequence>
<evidence type="ECO:0000313" key="1">
    <source>
        <dbReference type="EMBL" id="MDS0260589.1"/>
    </source>
</evidence>
<protein>
    <submittedName>
        <fullName evidence="1">Uncharacterized protein</fullName>
    </submittedName>
</protein>
<comment type="caution">
    <text evidence="1">The sequence shown here is derived from an EMBL/GenBank/DDBJ whole genome shotgun (WGS) entry which is preliminary data.</text>
</comment>
<name>A0ABU2FEC5_9EURY</name>
<evidence type="ECO:0000313" key="2">
    <source>
        <dbReference type="Proteomes" id="UP001259659"/>
    </source>
</evidence>
<proteinExistence type="predicted"/>
<accession>A0ABU2FEC5</accession>